<dbReference type="AlphaFoldDB" id="A0A3L6FLM9"/>
<proteinExistence type="predicted"/>
<sequence length="21" mass="2399">MSSFLPLVVFFFLKFCSSSVL</sequence>
<organism evidence="1 2">
    <name type="scientific">Zea mays</name>
    <name type="common">Maize</name>
    <dbReference type="NCBI Taxonomy" id="4577"/>
    <lineage>
        <taxon>Eukaryota</taxon>
        <taxon>Viridiplantae</taxon>
        <taxon>Streptophyta</taxon>
        <taxon>Embryophyta</taxon>
        <taxon>Tracheophyta</taxon>
        <taxon>Spermatophyta</taxon>
        <taxon>Magnoliopsida</taxon>
        <taxon>Liliopsida</taxon>
        <taxon>Poales</taxon>
        <taxon>Poaceae</taxon>
        <taxon>PACMAD clade</taxon>
        <taxon>Panicoideae</taxon>
        <taxon>Andropogonodae</taxon>
        <taxon>Andropogoneae</taxon>
        <taxon>Tripsacinae</taxon>
        <taxon>Zea</taxon>
    </lineage>
</organism>
<gene>
    <name evidence="1" type="ORF">Zm00014a_018080</name>
</gene>
<comment type="caution">
    <text evidence="1">The sequence shown here is derived from an EMBL/GenBank/DDBJ whole genome shotgun (WGS) entry which is preliminary data.</text>
</comment>
<evidence type="ECO:0000313" key="2">
    <source>
        <dbReference type="Proteomes" id="UP000251960"/>
    </source>
</evidence>
<evidence type="ECO:0000313" key="1">
    <source>
        <dbReference type="EMBL" id="PWZ34112.1"/>
    </source>
</evidence>
<dbReference type="EMBL" id="NCVQ01000004">
    <property type="protein sequence ID" value="PWZ34112.1"/>
    <property type="molecule type" value="Genomic_DNA"/>
</dbReference>
<reference evidence="1 2" key="1">
    <citation type="journal article" date="2018" name="Nat. Genet.">
        <title>Extensive intraspecific gene order and gene structural variations between Mo17 and other maize genomes.</title>
        <authorList>
            <person name="Sun S."/>
            <person name="Zhou Y."/>
            <person name="Chen J."/>
            <person name="Shi J."/>
            <person name="Zhao H."/>
            <person name="Zhao H."/>
            <person name="Song W."/>
            <person name="Zhang M."/>
            <person name="Cui Y."/>
            <person name="Dong X."/>
            <person name="Liu H."/>
            <person name="Ma X."/>
            <person name="Jiao Y."/>
            <person name="Wang B."/>
            <person name="Wei X."/>
            <person name="Stein J.C."/>
            <person name="Glaubitz J.C."/>
            <person name="Lu F."/>
            <person name="Yu G."/>
            <person name="Liang C."/>
            <person name="Fengler K."/>
            <person name="Li B."/>
            <person name="Rafalski A."/>
            <person name="Schnable P.S."/>
            <person name="Ware D.H."/>
            <person name="Buckler E.S."/>
            <person name="Lai J."/>
        </authorList>
    </citation>
    <scope>NUCLEOTIDE SEQUENCE [LARGE SCALE GENOMIC DNA]</scope>
    <source>
        <strain evidence="2">cv. Missouri 17</strain>
        <tissue evidence="1">Seedling</tissue>
    </source>
</reference>
<name>A0A3L6FLM9_MAIZE</name>
<dbReference type="Proteomes" id="UP000251960">
    <property type="component" value="Chromosome 3"/>
</dbReference>
<protein>
    <submittedName>
        <fullName evidence="1">Uncharacterized protein</fullName>
    </submittedName>
</protein>
<accession>A0A3L6FLM9</accession>